<dbReference type="InterPro" id="IPR003593">
    <property type="entry name" value="AAA+_ATPase"/>
</dbReference>
<dbReference type="Gene3D" id="1.20.1560.10">
    <property type="entry name" value="ABC transporter type 1, transmembrane domain"/>
    <property type="match status" value="1"/>
</dbReference>
<evidence type="ECO:0000256" key="4">
    <source>
        <dbReference type="ARBA" id="ARBA00022692"/>
    </source>
</evidence>
<proteinExistence type="predicted"/>
<evidence type="ECO:0000256" key="6">
    <source>
        <dbReference type="ARBA" id="ARBA00022840"/>
    </source>
</evidence>
<dbReference type="CDD" id="cd18552">
    <property type="entry name" value="ABC_6TM_MsbA_like"/>
    <property type="match status" value="1"/>
</dbReference>
<evidence type="ECO:0000256" key="8">
    <source>
        <dbReference type="ARBA" id="ARBA00022989"/>
    </source>
</evidence>
<evidence type="ECO:0000256" key="11">
    <source>
        <dbReference type="SAM" id="Phobius"/>
    </source>
</evidence>
<keyword evidence="10 11" id="KW-0472">Membrane</keyword>
<dbReference type="GO" id="GO:0016887">
    <property type="term" value="F:ATP hydrolysis activity"/>
    <property type="evidence" value="ECO:0007669"/>
    <property type="project" value="InterPro"/>
</dbReference>
<evidence type="ECO:0000256" key="10">
    <source>
        <dbReference type="ARBA" id="ARBA00023136"/>
    </source>
</evidence>
<evidence type="ECO:0000259" key="13">
    <source>
        <dbReference type="PROSITE" id="PS50929"/>
    </source>
</evidence>
<dbReference type="Pfam" id="PF00664">
    <property type="entry name" value="ABC_membrane"/>
    <property type="match status" value="1"/>
</dbReference>
<dbReference type="FunFam" id="3.40.50.300:FF:000218">
    <property type="entry name" value="Multidrug ABC transporter ATP-binding protein"/>
    <property type="match status" value="1"/>
</dbReference>
<feature type="transmembrane region" description="Helical" evidence="11">
    <location>
        <begin position="168"/>
        <end position="187"/>
    </location>
</feature>
<protein>
    <submittedName>
        <fullName evidence="14">Lipid A ABC exporter, fused ATPase and inner membrane subunits MsbA</fullName>
    </submittedName>
</protein>
<dbReference type="EMBL" id="CP001734">
    <property type="protein sequence ID" value="ACV67591.1"/>
    <property type="molecule type" value="Genomic_DNA"/>
</dbReference>
<dbReference type="InterPro" id="IPR039421">
    <property type="entry name" value="Type_1_exporter"/>
</dbReference>
<name>C8WZW6_DESRD</name>
<keyword evidence="3" id="KW-1003">Cell membrane</keyword>
<feature type="transmembrane region" description="Helical" evidence="11">
    <location>
        <begin position="66"/>
        <end position="84"/>
    </location>
</feature>
<dbReference type="GO" id="GO:0005886">
    <property type="term" value="C:plasma membrane"/>
    <property type="evidence" value="ECO:0007669"/>
    <property type="project" value="UniProtKB-SubCell"/>
</dbReference>
<dbReference type="PROSITE" id="PS50893">
    <property type="entry name" value="ABC_TRANSPORTER_2"/>
    <property type="match status" value="1"/>
</dbReference>
<feature type="domain" description="ABC transporter" evidence="12">
    <location>
        <begin position="346"/>
        <end position="581"/>
    </location>
</feature>
<dbReference type="Gene3D" id="3.40.50.300">
    <property type="entry name" value="P-loop containing nucleotide triphosphate hydrolases"/>
    <property type="match status" value="1"/>
</dbReference>
<evidence type="ECO:0000256" key="3">
    <source>
        <dbReference type="ARBA" id="ARBA00022475"/>
    </source>
</evidence>
<dbReference type="SUPFAM" id="SSF52540">
    <property type="entry name" value="P-loop containing nucleoside triphosphate hydrolases"/>
    <property type="match status" value="1"/>
</dbReference>
<dbReference type="GO" id="GO:0015421">
    <property type="term" value="F:ABC-type oligopeptide transporter activity"/>
    <property type="evidence" value="ECO:0007669"/>
    <property type="project" value="TreeGrafter"/>
</dbReference>
<dbReference type="PANTHER" id="PTHR43394:SF1">
    <property type="entry name" value="ATP-BINDING CASSETTE SUB-FAMILY B MEMBER 10, MITOCHONDRIAL"/>
    <property type="match status" value="1"/>
</dbReference>
<dbReference type="GO" id="GO:0034040">
    <property type="term" value="F:ATPase-coupled lipid transmembrane transporter activity"/>
    <property type="evidence" value="ECO:0007669"/>
    <property type="project" value="InterPro"/>
</dbReference>
<evidence type="ECO:0000256" key="5">
    <source>
        <dbReference type="ARBA" id="ARBA00022741"/>
    </source>
</evidence>
<dbReference type="SMART" id="SM00382">
    <property type="entry name" value="AAA"/>
    <property type="match status" value="1"/>
</dbReference>
<keyword evidence="4 11" id="KW-0812">Transmembrane</keyword>
<dbReference type="HOGENOM" id="CLU_000604_84_3_7"/>
<dbReference type="SUPFAM" id="SSF90123">
    <property type="entry name" value="ABC transporter transmembrane region"/>
    <property type="match status" value="1"/>
</dbReference>
<dbReference type="InterPro" id="IPR003439">
    <property type="entry name" value="ABC_transporter-like_ATP-bd"/>
</dbReference>
<dbReference type="Pfam" id="PF00005">
    <property type="entry name" value="ABC_tran"/>
    <property type="match status" value="1"/>
</dbReference>
<keyword evidence="5" id="KW-0547">Nucleotide-binding</keyword>
<keyword evidence="9" id="KW-0445">Lipid transport</keyword>
<dbReference type="NCBIfam" id="TIGR02203">
    <property type="entry name" value="MsbA_lipidA"/>
    <property type="match status" value="1"/>
</dbReference>
<dbReference type="InterPro" id="IPR027417">
    <property type="entry name" value="P-loop_NTPase"/>
</dbReference>
<dbReference type="KEGG" id="drt:Dret_0289"/>
<dbReference type="PANTHER" id="PTHR43394">
    <property type="entry name" value="ATP-DEPENDENT PERMEASE MDL1, MITOCHONDRIAL"/>
    <property type="match status" value="1"/>
</dbReference>
<dbReference type="InterPro" id="IPR011527">
    <property type="entry name" value="ABC1_TM_dom"/>
</dbReference>
<dbReference type="PROSITE" id="PS50929">
    <property type="entry name" value="ABC_TM1F"/>
    <property type="match status" value="1"/>
</dbReference>
<evidence type="ECO:0000256" key="2">
    <source>
        <dbReference type="ARBA" id="ARBA00022448"/>
    </source>
</evidence>
<reference evidence="14 15" key="2">
    <citation type="journal article" date="2010" name="Stand. Genomic Sci.">
        <title>Complete genome sequence of Desulfohalobium retbaense type strain (HR(100)).</title>
        <authorList>
            <person name="Spring S."/>
            <person name="Nolan M."/>
            <person name="Lapidus A."/>
            <person name="Glavina Del Rio T."/>
            <person name="Copeland A."/>
            <person name="Tice H."/>
            <person name="Cheng J.F."/>
            <person name="Lucas S."/>
            <person name="Land M."/>
            <person name="Chen F."/>
            <person name="Bruce D."/>
            <person name="Goodwin L."/>
            <person name="Pitluck S."/>
            <person name="Ivanova N."/>
            <person name="Mavromatis K."/>
            <person name="Mikhailova N."/>
            <person name="Pati A."/>
            <person name="Chen A."/>
            <person name="Palaniappan K."/>
            <person name="Hauser L."/>
            <person name="Chang Y.J."/>
            <person name="Jeffries C.D."/>
            <person name="Munk C."/>
            <person name="Kiss H."/>
            <person name="Chain P."/>
            <person name="Han C."/>
            <person name="Brettin T."/>
            <person name="Detter J.C."/>
            <person name="Schuler E."/>
            <person name="Goker M."/>
            <person name="Rohde M."/>
            <person name="Bristow J."/>
            <person name="Eisen J.A."/>
            <person name="Markowitz V."/>
            <person name="Hugenholtz P."/>
            <person name="Kyrpides N.C."/>
            <person name="Klenk H.P."/>
        </authorList>
    </citation>
    <scope>NUCLEOTIDE SEQUENCE [LARGE SCALE GENOMIC DNA]</scope>
    <source>
        <strain evidence="14 15">DSM 5692</strain>
    </source>
</reference>
<dbReference type="AlphaFoldDB" id="C8WZW6"/>
<dbReference type="OrthoDB" id="9760168at2"/>
<evidence type="ECO:0000256" key="7">
    <source>
        <dbReference type="ARBA" id="ARBA00022967"/>
    </source>
</evidence>
<keyword evidence="2" id="KW-0813">Transport</keyword>
<dbReference type="STRING" id="485915.Dret_0289"/>
<keyword evidence="7" id="KW-1278">Translocase</keyword>
<feature type="transmembrane region" description="Helical" evidence="11">
    <location>
        <begin position="30"/>
        <end position="51"/>
    </location>
</feature>
<dbReference type="InterPro" id="IPR036640">
    <property type="entry name" value="ABC1_TM_sf"/>
</dbReference>
<dbReference type="eggNOG" id="COG1132">
    <property type="taxonomic scope" value="Bacteria"/>
</dbReference>
<dbReference type="GO" id="GO:0005524">
    <property type="term" value="F:ATP binding"/>
    <property type="evidence" value="ECO:0007669"/>
    <property type="project" value="UniProtKB-KW"/>
</dbReference>
<dbReference type="RefSeq" id="WP_015750750.1">
    <property type="nucleotide sequence ID" value="NC_013223.1"/>
</dbReference>
<keyword evidence="8 11" id="KW-1133">Transmembrane helix</keyword>
<feature type="domain" description="ABC transmembrane type-1" evidence="13">
    <location>
        <begin position="31"/>
        <end position="312"/>
    </location>
</feature>
<dbReference type="InterPro" id="IPR011917">
    <property type="entry name" value="ABC_transpr_lipidA"/>
</dbReference>
<dbReference type="Proteomes" id="UP000001052">
    <property type="component" value="Chromosome"/>
</dbReference>
<gene>
    <name evidence="14" type="ordered locus">Dret_0289</name>
</gene>
<evidence type="ECO:0000313" key="14">
    <source>
        <dbReference type="EMBL" id="ACV67591.1"/>
    </source>
</evidence>
<comment type="subcellular location">
    <subcellularLocation>
        <location evidence="1">Cell membrane</location>
        <topology evidence="1">Multi-pass membrane protein</topology>
    </subcellularLocation>
</comment>
<dbReference type="PROSITE" id="PS00211">
    <property type="entry name" value="ABC_TRANSPORTER_1"/>
    <property type="match status" value="1"/>
</dbReference>
<reference evidence="15" key="1">
    <citation type="submission" date="2009-09" db="EMBL/GenBank/DDBJ databases">
        <title>The complete chromosome of Desulfohalobium retbaense DSM 5692.</title>
        <authorList>
            <consortium name="US DOE Joint Genome Institute (JGI-PGF)"/>
            <person name="Lucas S."/>
            <person name="Copeland A."/>
            <person name="Lapidus A."/>
            <person name="Glavina del Rio T."/>
            <person name="Dalin E."/>
            <person name="Tice H."/>
            <person name="Bruce D."/>
            <person name="Goodwin L."/>
            <person name="Pitluck S."/>
            <person name="Kyrpides N."/>
            <person name="Mavromatis K."/>
            <person name="Ivanova N."/>
            <person name="Mikhailova N."/>
            <person name="Munk A.C."/>
            <person name="Brettin T."/>
            <person name="Detter J.C."/>
            <person name="Han C."/>
            <person name="Tapia R."/>
            <person name="Larimer F."/>
            <person name="Land M."/>
            <person name="Hauser L."/>
            <person name="Markowitz V."/>
            <person name="Cheng J.-F."/>
            <person name="Hugenholtz P."/>
            <person name="Woyke T."/>
            <person name="Wu D."/>
            <person name="Spring S."/>
            <person name="Klenk H.-P."/>
            <person name="Eisen J.A."/>
        </authorList>
    </citation>
    <scope>NUCLEOTIDE SEQUENCE [LARGE SCALE GENOMIC DNA]</scope>
    <source>
        <strain evidence="15">DSM 5692</strain>
    </source>
</reference>
<keyword evidence="15" id="KW-1185">Reference proteome</keyword>
<evidence type="ECO:0000256" key="1">
    <source>
        <dbReference type="ARBA" id="ARBA00004651"/>
    </source>
</evidence>
<sequence>MKLQDQPETSSSWQLAKRTFSYFAPYKVRIVLAMLAMIVVAACSGATAFLVKPALDDIFIAKDKTALALIPALIVGVFLLKGAARFLQNYEMNVTGLKVLEKLRQQLYDKMLCLPVRFFDDNQVGNLMARILNDVTQVRSSLPALVTLSREVLTMVGLLIVVFYRDPFLASIAIFVLPLAMYPFYFFGRKIRKLGRRNQAKISNISTFLQEIFSGVKVVKAFAMERREAKRFEAENSRLVSIATRQVVYNEMSSPIMETIGALGMGLVVWYGGKQVIEGASTPGTFFSFMTALIMLYDPVKKLNKANLTIQKALAAAERIFDILDNPQICEEQSGRIEYAPPFQGLAFENVTFHYPDSATPALEHVTFRIEPGEQIAIVGPSGGGKSTLINLIPRFHDPTEGQIVLNGHPVQDYTLASLRRNLGIVSQDNFLFNASIRDNIAYGQEDIDPSKLEKAAQAAYAHDFISNLPNGYETIIGERGVKLSGGQRQRIAIARALLKDPDLLILDEATSALDTESERIVQQALENLMQHRTSLVIAHRLSTVLKADRIIVMQDGKVIDQAPHSILIQRCYLYQRLYNMQFKNNERQKNEHLQTYQQP</sequence>
<accession>C8WZW6</accession>
<evidence type="ECO:0000256" key="9">
    <source>
        <dbReference type="ARBA" id="ARBA00023055"/>
    </source>
</evidence>
<organism evidence="14 15">
    <name type="scientific">Desulfohalobium retbaense (strain ATCC 49708 / DSM 5692 / JCM 16813 / HR100)</name>
    <dbReference type="NCBI Taxonomy" id="485915"/>
    <lineage>
        <taxon>Bacteria</taxon>
        <taxon>Pseudomonadati</taxon>
        <taxon>Thermodesulfobacteriota</taxon>
        <taxon>Desulfovibrionia</taxon>
        <taxon>Desulfovibrionales</taxon>
        <taxon>Desulfohalobiaceae</taxon>
        <taxon>Desulfohalobium</taxon>
    </lineage>
</organism>
<dbReference type="InterPro" id="IPR017871">
    <property type="entry name" value="ABC_transporter-like_CS"/>
</dbReference>
<evidence type="ECO:0000259" key="12">
    <source>
        <dbReference type="PROSITE" id="PS50893"/>
    </source>
</evidence>
<keyword evidence="6" id="KW-0067">ATP-binding</keyword>
<dbReference type="CDD" id="cd03251">
    <property type="entry name" value="ABCC_MsbA"/>
    <property type="match status" value="1"/>
</dbReference>
<evidence type="ECO:0000313" key="15">
    <source>
        <dbReference type="Proteomes" id="UP000001052"/>
    </source>
</evidence>